<dbReference type="Proteomes" id="UP000475117">
    <property type="component" value="Chromosome"/>
</dbReference>
<name>A0A6B3L9X2_9BACT</name>
<keyword evidence="2" id="KW-1185">Reference proteome</keyword>
<accession>A0A6B3L9X2</accession>
<gene>
    <name evidence="1" type="ORF">G3M56_007215</name>
</gene>
<dbReference type="RefSeq" id="WP_235203299.1">
    <property type="nucleotide sequence ID" value="NZ_CP066776.1"/>
</dbReference>
<proteinExistence type="predicted"/>
<reference evidence="1 2" key="1">
    <citation type="submission" date="2020-12" db="EMBL/GenBank/DDBJ databases">
        <title>Sulforoseuscoccus oceanibium gen. nov., sp. nov., a representative of the phylum Verrucomicrobia with special cytoplasmic membrane, and proposal of Sulforoseuscoccusaceae fam. nov.</title>
        <authorList>
            <person name="Xi F."/>
        </authorList>
    </citation>
    <scope>NUCLEOTIDE SEQUENCE [LARGE SCALE GENOMIC DNA]</scope>
    <source>
        <strain evidence="1 2">T37</strain>
    </source>
</reference>
<dbReference type="AlphaFoldDB" id="A0A6B3L9X2"/>
<sequence length="49" mass="5137">MRTLTRFPDEDPDGEAAATFVDASAPPGADGEEALKLEDRGLMAISSTL</sequence>
<organism evidence="1 2">
    <name type="scientific">Sulfuriroseicoccus oceanibius</name>
    <dbReference type="NCBI Taxonomy" id="2707525"/>
    <lineage>
        <taxon>Bacteria</taxon>
        <taxon>Pseudomonadati</taxon>
        <taxon>Verrucomicrobiota</taxon>
        <taxon>Verrucomicrobiia</taxon>
        <taxon>Verrucomicrobiales</taxon>
        <taxon>Verrucomicrobiaceae</taxon>
        <taxon>Sulfuriroseicoccus</taxon>
    </lineage>
</organism>
<dbReference type="KEGG" id="soa:G3M56_007215"/>
<evidence type="ECO:0000313" key="2">
    <source>
        <dbReference type="Proteomes" id="UP000475117"/>
    </source>
</evidence>
<dbReference type="EMBL" id="CP066776">
    <property type="protein sequence ID" value="QQL43694.1"/>
    <property type="molecule type" value="Genomic_DNA"/>
</dbReference>
<evidence type="ECO:0000313" key="1">
    <source>
        <dbReference type="EMBL" id="QQL43694.1"/>
    </source>
</evidence>
<protein>
    <submittedName>
        <fullName evidence="1">Uncharacterized protein</fullName>
    </submittedName>
</protein>